<evidence type="ECO:0000313" key="3">
    <source>
        <dbReference type="Proteomes" id="UP001466331"/>
    </source>
</evidence>
<dbReference type="InterPro" id="IPR017853">
    <property type="entry name" value="GH"/>
</dbReference>
<dbReference type="Gene3D" id="3.20.20.80">
    <property type="entry name" value="Glycosidases"/>
    <property type="match status" value="1"/>
</dbReference>
<dbReference type="EMBL" id="JBCHKQ010000001">
    <property type="protein sequence ID" value="MEM5947034.1"/>
    <property type="molecule type" value="Genomic_DNA"/>
</dbReference>
<reference evidence="2 3" key="1">
    <citation type="submission" date="2024-03" db="EMBL/GenBank/DDBJ databases">
        <title>Ignisphaera cupida sp. nov., a hyperthermophilic hydrolytic archaeon from a hot spring of Kamchatka, and proposal of Ignisphaeraceae fam. nov.</title>
        <authorList>
            <person name="Podosokorskaya O.A."/>
            <person name="Elcheninov A.G."/>
            <person name="Maltseva A.I."/>
            <person name="Zayulina K.S."/>
            <person name="Novikov A."/>
            <person name="Merkel A.Y."/>
        </authorList>
    </citation>
    <scope>NUCLEOTIDE SEQUENCE [LARGE SCALE GENOMIC DNA]</scope>
    <source>
        <strain evidence="2 3">38H-sp</strain>
    </source>
</reference>
<evidence type="ECO:0000313" key="2">
    <source>
        <dbReference type="EMBL" id="MEM5947034.1"/>
    </source>
</evidence>
<evidence type="ECO:0000259" key="1">
    <source>
        <dbReference type="Pfam" id="PF13200"/>
    </source>
</evidence>
<protein>
    <submittedName>
        <fullName evidence="2">Glycoside hydrolase</fullName>
    </submittedName>
</protein>
<dbReference type="InterPro" id="IPR015943">
    <property type="entry name" value="WD40/YVTN_repeat-like_dom_sf"/>
</dbReference>
<dbReference type="Pfam" id="PF13200">
    <property type="entry name" value="DUF4015"/>
    <property type="match status" value="1"/>
</dbReference>
<feature type="domain" description="DUF4015" evidence="1">
    <location>
        <begin position="253"/>
        <end position="575"/>
    </location>
</feature>
<keyword evidence="2" id="KW-0378">Hydrolase</keyword>
<sequence length="603" mass="69183">MQKKIILFFLVLIFSFPIFSQELPATEIIPVQFLIKKHALYVSADNGKSWQECNIPGLKGEFTSFSWDRNATSFFIISTMHQLAITKDSGLSWKLINVGEKIESSTHIRSIAIDKGKIYLGTSFGSVRVSTDGGNSWKKIELPPKMPFFFGGNFYEEIAGIAPFADGFAVLLGFKNGEYLFDASFSNYKKLEEPDISVVRQIFPEWGFNLQSVLNSSYVLVTPDKGSIIKIDFPQVTDMEREKRLALAYNKYAIYIRGDLAKPQSIDKYIELIKEHGFNAAVIDFKDENGLIRYDSKLELPQKIGAVRPFFTAEELIKKLHENNIYVIARIAVFKDKMFSLYDGSKYAFMDSRTGKPWGVFKKIKEENSEDSRIVQVEYWTDAFSEDVRKYNVSIAEEIASLGADEIQFDYIRFPSDGEPQFIVSKHKPDNWIRSDALVAFLKDVREKISVPISVDVFGFNATSRMTYLGQDITRLWPYIDVLCPMYYPSHYGDFYRADMRYLDRARWIYQEHTRRAALMTENNIIIRPYVQAFLLGGELKFDETTYYEYLRLQIEGSLAGGGSGYTLWNASGRYYMVPPDFRAYQQELKATAGESSSHVSLD</sequence>
<comment type="caution">
    <text evidence="2">The sequence shown here is derived from an EMBL/GenBank/DDBJ whole genome shotgun (WGS) entry which is preliminary data.</text>
</comment>
<dbReference type="GO" id="GO:0016787">
    <property type="term" value="F:hydrolase activity"/>
    <property type="evidence" value="ECO:0007669"/>
    <property type="project" value="UniProtKB-KW"/>
</dbReference>
<name>A0ABU9U8P7_9SPIR</name>
<dbReference type="SUPFAM" id="SSF51445">
    <property type="entry name" value="(Trans)glycosidases"/>
    <property type="match status" value="1"/>
</dbReference>
<proteinExistence type="predicted"/>
<dbReference type="Gene3D" id="2.130.10.10">
    <property type="entry name" value="YVTN repeat-like/Quinoprotein amine dehydrogenase"/>
    <property type="match status" value="1"/>
</dbReference>
<dbReference type="InterPro" id="IPR025275">
    <property type="entry name" value="DUF4015"/>
</dbReference>
<organism evidence="2 3">
    <name type="scientific">Rarispira pelagica</name>
    <dbReference type="NCBI Taxonomy" id="3141764"/>
    <lineage>
        <taxon>Bacteria</taxon>
        <taxon>Pseudomonadati</taxon>
        <taxon>Spirochaetota</taxon>
        <taxon>Spirochaetia</taxon>
        <taxon>Winmispirales</taxon>
        <taxon>Winmispiraceae</taxon>
        <taxon>Rarispira</taxon>
    </lineage>
</organism>
<accession>A0ABU9U8P7</accession>
<dbReference type="RefSeq" id="WP_420068488.1">
    <property type="nucleotide sequence ID" value="NZ_JBCHKQ010000001.1"/>
</dbReference>
<keyword evidence="3" id="KW-1185">Reference proteome</keyword>
<dbReference type="SUPFAM" id="SSF110296">
    <property type="entry name" value="Oligoxyloglucan reducing end-specific cellobiohydrolase"/>
    <property type="match status" value="1"/>
</dbReference>
<gene>
    <name evidence="2" type="ORF">WKV44_00595</name>
</gene>
<dbReference type="Proteomes" id="UP001466331">
    <property type="component" value="Unassembled WGS sequence"/>
</dbReference>